<sequence length="182" mass="21639">MSVKYKIRDQSKLYFISFAVVYWLDVFIRNEYKDILVDNLKYCQEKKGLEIYAWCIMTSHVHLIIGTNGENMEDILRDFKSFTSKCLKKAITENPVESRKEWLLWMMQRAGNKNSNNDSFQFWQQDNHPIELWDNYMMEQKLDYTHNNPVVAGIVDEPMHYLYSSARDYAGVKGLIDVKLIE</sequence>
<feature type="transmembrane region" description="Helical" evidence="1">
    <location>
        <begin position="12"/>
        <end position="28"/>
    </location>
</feature>
<gene>
    <name evidence="3" type="ORF">EZJ43_16240</name>
</gene>
<dbReference type="PANTHER" id="PTHR36966">
    <property type="entry name" value="REP-ASSOCIATED TYROSINE TRANSPOSASE"/>
    <property type="match status" value="1"/>
</dbReference>
<evidence type="ECO:0000256" key="1">
    <source>
        <dbReference type="SAM" id="Phobius"/>
    </source>
</evidence>
<evidence type="ECO:0000259" key="2">
    <source>
        <dbReference type="SMART" id="SM01321"/>
    </source>
</evidence>
<comment type="caution">
    <text evidence="3">The sequence shown here is derived from an EMBL/GenBank/DDBJ whole genome shotgun (WGS) entry which is preliminary data.</text>
</comment>
<dbReference type="EMBL" id="SJCY01000016">
    <property type="protein sequence ID" value="TDG34905.1"/>
    <property type="molecule type" value="Genomic_DNA"/>
</dbReference>
<dbReference type="InterPro" id="IPR002686">
    <property type="entry name" value="Transposase_17"/>
</dbReference>
<keyword evidence="1" id="KW-1133">Transmembrane helix</keyword>
<dbReference type="NCBIfam" id="NF047646">
    <property type="entry name" value="REP_Tyr_transpos"/>
    <property type="match status" value="1"/>
</dbReference>
<keyword evidence="4" id="KW-1185">Reference proteome</keyword>
<dbReference type="OrthoDB" id="9788881at2"/>
<organism evidence="3 4">
    <name type="scientific">Pedobacter changchengzhani</name>
    <dbReference type="NCBI Taxonomy" id="2529274"/>
    <lineage>
        <taxon>Bacteria</taxon>
        <taxon>Pseudomonadati</taxon>
        <taxon>Bacteroidota</taxon>
        <taxon>Sphingobacteriia</taxon>
        <taxon>Sphingobacteriales</taxon>
        <taxon>Sphingobacteriaceae</taxon>
        <taxon>Pedobacter</taxon>
    </lineage>
</organism>
<keyword evidence="1" id="KW-0812">Transmembrane</keyword>
<feature type="domain" description="Transposase IS200-like" evidence="2">
    <location>
        <begin position="10"/>
        <end position="140"/>
    </location>
</feature>
<dbReference type="PANTHER" id="PTHR36966:SF1">
    <property type="entry name" value="REP-ASSOCIATED TYROSINE TRANSPOSASE"/>
    <property type="match status" value="1"/>
</dbReference>
<dbReference type="GO" id="GO:0006313">
    <property type="term" value="P:DNA transposition"/>
    <property type="evidence" value="ECO:0007669"/>
    <property type="project" value="InterPro"/>
</dbReference>
<dbReference type="RefSeq" id="WP_133263776.1">
    <property type="nucleotide sequence ID" value="NZ_SJCY01000016.1"/>
</dbReference>
<evidence type="ECO:0000313" key="3">
    <source>
        <dbReference type="EMBL" id="TDG34905.1"/>
    </source>
</evidence>
<dbReference type="Proteomes" id="UP000295668">
    <property type="component" value="Unassembled WGS sequence"/>
</dbReference>
<dbReference type="InterPro" id="IPR052715">
    <property type="entry name" value="RAYT_transposase"/>
</dbReference>
<evidence type="ECO:0000313" key="4">
    <source>
        <dbReference type="Proteomes" id="UP000295668"/>
    </source>
</evidence>
<dbReference type="Gene3D" id="3.30.70.1290">
    <property type="entry name" value="Transposase IS200-like"/>
    <property type="match status" value="1"/>
</dbReference>
<keyword evidence="1" id="KW-0472">Membrane</keyword>
<dbReference type="SUPFAM" id="SSF143422">
    <property type="entry name" value="Transposase IS200-like"/>
    <property type="match status" value="1"/>
</dbReference>
<accession>A0A4R5MIG8</accession>
<name>A0A4R5MIG8_9SPHI</name>
<dbReference type="SMART" id="SM01321">
    <property type="entry name" value="Y1_Tnp"/>
    <property type="match status" value="1"/>
</dbReference>
<dbReference type="GO" id="GO:0004803">
    <property type="term" value="F:transposase activity"/>
    <property type="evidence" value="ECO:0007669"/>
    <property type="project" value="InterPro"/>
</dbReference>
<reference evidence="3 4" key="1">
    <citation type="submission" date="2019-02" db="EMBL/GenBank/DDBJ databases">
        <title>Pedobacter sp. nov., a novel speices isolated from soil of pinguins habitat in Antarcitica.</title>
        <authorList>
            <person name="He R.-H."/>
        </authorList>
    </citation>
    <scope>NUCLEOTIDE SEQUENCE [LARGE SCALE GENOMIC DNA]</scope>
    <source>
        <strain evidence="3 4">E01020</strain>
    </source>
</reference>
<dbReference type="InterPro" id="IPR036515">
    <property type="entry name" value="Transposase_17_sf"/>
</dbReference>
<dbReference type="GO" id="GO:0043565">
    <property type="term" value="F:sequence-specific DNA binding"/>
    <property type="evidence" value="ECO:0007669"/>
    <property type="project" value="TreeGrafter"/>
</dbReference>
<dbReference type="Pfam" id="PF01797">
    <property type="entry name" value="Y1_Tnp"/>
    <property type="match status" value="1"/>
</dbReference>
<dbReference type="AlphaFoldDB" id="A0A4R5MIG8"/>
<protein>
    <submittedName>
        <fullName evidence="3">Transposase</fullName>
    </submittedName>
</protein>
<proteinExistence type="predicted"/>